<dbReference type="Gene3D" id="3.40.50.12500">
    <property type="match status" value="1"/>
</dbReference>
<keyword evidence="3" id="KW-1185">Reference proteome</keyword>
<dbReference type="InterPro" id="IPR015942">
    <property type="entry name" value="Asp/Glu/hydantoin_racemase"/>
</dbReference>
<evidence type="ECO:0000313" key="2">
    <source>
        <dbReference type="EMBL" id="AYB43567.1"/>
    </source>
</evidence>
<dbReference type="GO" id="GO:0047661">
    <property type="term" value="F:amino-acid racemase activity"/>
    <property type="evidence" value="ECO:0007669"/>
    <property type="project" value="InterPro"/>
</dbReference>
<accession>A0A385TM97</accession>
<dbReference type="RefSeq" id="WP_119847521.1">
    <property type="nucleotide sequence ID" value="NZ_CP032412.1"/>
</dbReference>
<comment type="similarity">
    <text evidence="1">Belongs to the HyuE racemase family.</text>
</comment>
<dbReference type="AlphaFoldDB" id="A0A385TM97"/>
<gene>
    <name evidence="2" type="ORF">D5F53_09815</name>
</gene>
<proteinExistence type="inferred from homology"/>
<dbReference type="KEGG" id="plw:D5F53_09815"/>
<dbReference type="InterPro" id="IPR053714">
    <property type="entry name" value="Iso_Racemase_Enz_sf"/>
</dbReference>
<name>A0A385TM97_PAELA</name>
<dbReference type="Pfam" id="PF01177">
    <property type="entry name" value="Asp_Glu_race"/>
    <property type="match status" value="1"/>
</dbReference>
<sequence>MNKLAIIHTTAVTIPLLKELASEILPGCTLLHWLDDSILSQLREGDEAAVQTVANKWSTYVRYAEEAGAECILSACSSVGDIAERAAGTVSVPVVRIDDAMADLAVSRGRRIGVAATLETTMRPTLNLLHRKAADQQDSIQLIPLVVSEAYAKLMDGDQKGHDELLAEQLQQLAQQCEVVVLAQASMSRVIPALPKEIGSRILTSPRLGMERLKQLYFT</sequence>
<evidence type="ECO:0000313" key="3">
    <source>
        <dbReference type="Proteomes" id="UP000266552"/>
    </source>
</evidence>
<dbReference type="Proteomes" id="UP000266552">
    <property type="component" value="Chromosome"/>
</dbReference>
<reference evidence="2 3" key="1">
    <citation type="submission" date="2018-09" db="EMBL/GenBank/DDBJ databases">
        <title>Genome Sequence of Paenibacillus lautus Strain E7593-69, Azo Dye-Degrading Bacteria, Isolated from Commercial Tattoo Inks.</title>
        <authorList>
            <person name="Nho S.W."/>
            <person name="Kim S.-J."/>
            <person name="Kweon O."/>
            <person name="Cerniglia C.E."/>
        </authorList>
    </citation>
    <scope>NUCLEOTIDE SEQUENCE [LARGE SCALE GENOMIC DNA]</scope>
    <source>
        <strain evidence="2 3">E7593-69</strain>
    </source>
</reference>
<organism evidence="2 3">
    <name type="scientific">Paenibacillus lautus</name>
    <name type="common">Bacillus lautus</name>
    <dbReference type="NCBI Taxonomy" id="1401"/>
    <lineage>
        <taxon>Bacteria</taxon>
        <taxon>Bacillati</taxon>
        <taxon>Bacillota</taxon>
        <taxon>Bacilli</taxon>
        <taxon>Bacillales</taxon>
        <taxon>Paenibacillaceae</taxon>
        <taxon>Paenibacillus</taxon>
    </lineage>
</organism>
<protein>
    <submittedName>
        <fullName evidence="2">Asp/Glu/hydantoin racemase</fullName>
    </submittedName>
</protein>
<dbReference type="EMBL" id="CP032412">
    <property type="protein sequence ID" value="AYB43567.1"/>
    <property type="molecule type" value="Genomic_DNA"/>
</dbReference>
<evidence type="ECO:0000256" key="1">
    <source>
        <dbReference type="ARBA" id="ARBA00038414"/>
    </source>
</evidence>